<dbReference type="InterPro" id="IPR011437">
    <property type="entry name" value="DUF1540"/>
</dbReference>
<dbReference type="Pfam" id="PF07561">
    <property type="entry name" value="DUF1540"/>
    <property type="match status" value="2"/>
</dbReference>
<evidence type="ECO:0000313" key="2">
    <source>
        <dbReference type="EMBL" id="AQQ67031.1"/>
    </source>
</evidence>
<proteinExistence type="predicted"/>
<protein>
    <recommendedName>
        <fullName evidence="1">DUF1540 domain-containing protein</fullName>
    </recommendedName>
</protein>
<dbReference type="OrthoDB" id="3213529at2"/>
<dbReference type="STRING" id="260552.Mag101_04785"/>
<evidence type="ECO:0000313" key="3">
    <source>
        <dbReference type="Proteomes" id="UP000188219"/>
    </source>
</evidence>
<feature type="domain" description="DUF1540" evidence="1">
    <location>
        <begin position="13"/>
        <end position="44"/>
    </location>
</feature>
<gene>
    <name evidence="2" type="ORF">Mag101_04785</name>
</gene>
<dbReference type="RefSeq" id="WP_077401530.1">
    <property type="nucleotide sequence ID" value="NZ_CP019650.1"/>
</dbReference>
<dbReference type="AlphaFoldDB" id="A0A1Q2M2V0"/>
<reference evidence="2" key="1">
    <citation type="submission" date="2017-02" db="EMBL/GenBank/DDBJ databases">
        <title>Genome of Microbulbifer agarilyticus GP101.</title>
        <authorList>
            <person name="Jung J."/>
            <person name="Bae S.S."/>
            <person name="Baek K."/>
        </authorList>
    </citation>
    <scope>NUCLEOTIDE SEQUENCE [LARGE SCALE GENOMIC DNA]</scope>
    <source>
        <strain evidence="2">GP101</strain>
    </source>
</reference>
<accession>A0A1Q2M2V0</accession>
<evidence type="ECO:0000259" key="1">
    <source>
        <dbReference type="Pfam" id="PF07561"/>
    </source>
</evidence>
<keyword evidence="3" id="KW-1185">Reference proteome</keyword>
<dbReference type="KEGG" id="maga:Mag101_04785"/>
<organism evidence="2 3">
    <name type="scientific">Microbulbifer agarilyticus</name>
    <dbReference type="NCBI Taxonomy" id="260552"/>
    <lineage>
        <taxon>Bacteria</taxon>
        <taxon>Pseudomonadati</taxon>
        <taxon>Pseudomonadota</taxon>
        <taxon>Gammaproteobacteria</taxon>
        <taxon>Cellvibrionales</taxon>
        <taxon>Microbulbiferaceae</taxon>
        <taxon>Microbulbifer</taxon>
    </lineage>
</organism>
<dbReference type="Proteomes" id="UP000188219">
    <property type="component" value="Chromosome"/>
</dbReference>
<dbReference type="EMBL" id="CP019650">
    <property type="protein sequence ID" value="AQQ67031.1"/>
    <property type="molecule type" value="Genomic_DNA"/>
</dbReference>
<name>A0A1Q2M2V0_9GAMM</name>
<feature type="domain" description="DUF1540" evidence="1">
    <location>
        <begin position="62"/>
        <end position="82"/>
    </location>
</feature>
<sequence>MIIATDMPEVSSCAATECAYNTDSSCHARAITVGDGEHPDCDTFFSNSHHTSRQRNAGVGACKVTGCSHNIDFECSADKIELGYSGDTVNCLTYAH</sequence>
<dbReference type="eggNOG" id="ENOG50331V9">
    <property type="taxonomic scope" value="Bacteria"/>
</dbReference>